<evidence type="ECO:0000256" key="1">
    <source>
        <dbReference type="ARBA" id="ARBA00004141"/>
    </source>
</evidence>
<sequence>MDLTLLVFLILLNGVFAMSEMALTASRKARLQVMVEGQEPGAQAAMDLHENPTKFLSTVQIGITSIGVLNGIVGENAFAAPLAAWLIDDFGVAATTASYGATGLVVVIITILTIIFGELVPKRLGQMFPETIARLVARPMNWLSTATRPLVALLSVCTNAVLRVMGISGGPTRSVTEEEIAASLEEGVESGVIEAQEHQMVRNVFRLDERQIGSMMIPRAEIVWLDAADSVESLLTTITASGHTRFPVCRGSLDDVLGVLNAAKLLQPLASGQTLDIHAHMAPPVFVPETLSGMELLEHFRVSRTDLVFVVDEYGAVQGVITERDLLEAITGEFGAPSDDDAWAVQRADGTWLLDGLIPVPEFKDRLELKELPEEDRGRYNTLAGMIMLLLGRLPRTADTVEWEGWRFEVVDLDGKRVDKVLVSRTETPGEET</sequence>
<protein>
    <submittedName>
        <fullName evidence="12">HlyC/CorC family transporter</fullName>
    </submittedName>
</protein>
<dbReference type="SUPFAM" id="SSF54631">
    <property type="entry name" value="CBS-domain pair"/>
    <property type="match status" value="1"/>
</dbReference>
<dbReference type="PANTHER" id="PTHR22777:SF17">
    <property type="entry name" value="UPF0053 PROTEIN SLL0260"/>
    <property type="match status" value="1"/>
</dbReference>
<comment type="caution">
    <text evidence="12">The sequence shown here is derived from an EMBL/GenBank/DDBJ whole genome shotgun (WGS) entry which is preliminary data.</text>
</comment>
<dbReference type="Gene3D" id="3.10.580.10">
    <property type="entry name" value="CBS-domain"/>
    <property type="match status" value="1"/>
</dbReference>
<dbReference type="RefSeq" id="WP_128229629.1">
    <property type="nucleotide sequence ID" value="NZ_SACR01000004.1"/>
</dbReference>
<keyword evidence="2 8" id="KW-0812">Transmembrane</keyword>
<keyword evidence="6 8" id="KW-0472">Membrane</keyword>
<dbReference type="GO" id="GO:0050660">
    <property type="term" value="F:flavin adenine dinucleotide binding"/>
    <property type="evidence" value="ECO:0007669"/>
    <property type="project" value="InterPro"/>
</dbReference>
<dbReference type="InterPro" id="IPR046342">
    <property type="entry name" value="CBS_dom_sf"/>
</dbReference>
<dbReference type="CDD" id="cd04590">
    <property type="entry name" value="CBS_pair_CorC_HlyC_assoc"/>
    <property type="match status" value="1"/>
</dbReference>
<feature type="domain" description="CBS" evidence="10">
    <location>
        <begin position="280"/>
        <end position="338"/>
    </location>
</feature>
<dbReference type="InterPro" id="IPR005170">
    <property type="entry name" value="Transptr-assoc_dom"/>
</dbReference>
<dbReference type="Proteomes" id="UP000285575">
    <property type="component" value="Unassembled WGS sequence"/>
</dbReference>
<evidence type="ECO:0000313" key="13">
    <source>
        <dbReference type="Proteomes" id="UP000285575"/>
    </source>
</evidence>
<reference evidence="12 13" key="1">
    <citation type="submission" date="2019-01" db="EMBL/GenBank/DDBJ databases">
        <authorList>
            <person name="Chen W.-M."/>
        </authorList>
    </citation>
    <scope>NUCLEOTIDE SEQUENCE [LARGE SCALE GENOMIC DNA]</scope>
    <source>
        <strain evidence="12 13">KYPY4</strain>
    </source>
</reference>
<evidence type="ECO:0000256" key="7">
    <source>
        <dbReference type="PROSITE-ProRule" id="PRU00703"/>
    </source>
</evidence>
<dbReference type="SMART" id="SM01091">
    <property type="entry name" value="CorC_HlyC"/>
    <property type="match status" value="1"/>
</dbReference>
<dbReference type="Pfam" id="PF00571">
    <property type="entry name" value="CBS"/>
    <property type="match status" value="1"/>
</dbReference>
<evidence type="ECO:0000313" key="12">
    <source>
        <dbReference type="EMBL" id="RVU45540.1"/>
    </source>
</evidence>
<dbReference type="AlphaFoldDB" id="A0A437RFI7"/>
<name>A0A437RFI7_9BURK</name>
<evidence type="ECO:0000256" key="4">
    <source>
        <dbReference type="ARBA" id="ARBA00022989"/>
    </source>
</evidence>
<dbReference type="InterPro" id="IPR016169">
    <property type="entry name" value="FAD-bd_PCMH_sub2"/>
</dbReference>
<keyword evidence="13" id="KW-1185">Reference proteome</keyword>
<feature type="domain" description="CNNM transmembrane" evidence="11">
    <location>
        <begin position="1"/>
        <end position="197"/>
    </location>
</feature>
<evidence type="ECO:0000256" key="6">
    <source>
        <dbReference type="ARBA" id="ARBA00023136"/>
    </source>
</evidence>
<organism evidence="12 13">
    <name type="scientific">Rubrivivax rivuli</name>
    <dbReference type="NCBI Taxonomy" id="1862385"/>
    <lineage>
        <taxon>Bacteria</taxon>
        <taxon>Pseudomonadati</taxon>
        <taxon>Pseudomonadota</taxon>
        <taxon>Betaproteobacteria</taxon>
        <taxon>Burkholderiales</taxon>
        <taxon>Sphaerotilaceae</taxon>
        <taxon>Rubrivivax</taxon>
    </lineage>
</organism>
<evidence type="ECO:0000256" key="2">
    <source>
        <dbReference type="ARBA" id="ARBA00022692"/>
    </source>
</evidence>
<dbReference type="InterPro" id="IPR002550">
    <property type="entry name" value="CNNM"/>
</dbReference>
<dbReference type="InterPro" id="IPR044751">
    <property type="entry name" value="Ion_transp-like_CBS"/>
</dbReference>
<evidence type="ECO:0000256" key="9">
    <source>
        <dbReference type="SAM" id="Phobius"/>
    </source>
</evidence>
<dbReference type="FunFam" id="3.30.465.10:FF:000023">
    <property type="entry name" value="Magnesium and cobalt transporter"/>
    <property type="match status" value="1"/>
</dbReference>
<evidence type="ECO:0000256" key="3">
    <source>
        <dbReference type="ARBA" id="ARBA00022737"/>
    </source>
</evidence>
<evidence type="ECO:0000259" key="11">
    <source>
        <dbReference type="PROSITE" id="PS51846"/>
    </source>
</evidence>
<feature type="domain" description="CBS" evidence="10">
    <location>
        <begin position="216"/>
        <end position="277"/>
    </location>
</feature>
<keyword evidence="4 8" id="KW-1133">Transmembrane helix</keyword>
<dbReference type="InterPro" id="IPR036318">
    <property type="entry name" value="FAD-bd_PCMH-like_sf"/>
</dbReference>
<dbReference type="PROSITE" id="PS51371">
    <property type="entry name" value="CBS"/>
    <property type="match status" value="2"/>
</dbReference>
<dbReference type="SUPFAM" id="SSF56176">
    <property type="entry name" value="FAD-binding/transporter-associated domain-like"/>
    <property type="match status" value="1"/>
</dbReference>
<keyword evidence="5 7" id="KW-0129">CBS domain</keyword>
<evidence type="ECO:0000256" key="5">
    <source>
        <dbReference type="ARBA" id="ARBA00023122"/>
    </source>
</evidence>
<accession>A0A437RFI7</accession>
<gene>
    <name evidence="12" type="ORF">EOE66_15640</name>
</gene>
<dbReference type="Gene3D" id="3.30.465.10">
    <property type="match status" value="1"/>
</dbReference>
<dbReference type="Pfam" id="PF03471">
    <property type="entry name" value="CorC_HlyC"/>
    <property type="match status" value="1"/>
</dbReference>
<evidence type="ECO:0000256" key="8">
    <source>
        <dbReference type="PROSITE-ProRule" id="PRU01193"/>
    </source>
</evidence>
<dbReference type="PANTHER" id="PTHR22777">
    <property type="entry name" value="HEMOLYSIN-RELATED"/>
    <property type="match status" value="1"/>
</dbReference>
<dbReference type="PROSITE" id="PS51846">
    <property type="entry name" value="CNNM"/>
    <property type="match status" value="1"/>
</dbReference>
<evidence type="ECO:0000259" key="10">
    <source>
        <dbReference type="PROSITE" id="PS51371"/>
    </source>
</evidence>
<dbReference type="InterPro" id="IPR000644">
    <property type="entry name" value="CBS_dom"/>
</dbReference>
<dbReference type="Pfam" id="PF01595">
    <property type="entry name" value="CNNM"/>
    <property type="match status" value="1"/>
</dbReference>
<dbReference type="OrthoDB" id="9797674at2"/>
<dbReference type="GO" id="GO:0005886">
    <property type="term" value="C:plasma membrane"/>
    <property type="evidence" value="ECO:0007669"/>
    <property type="project" value="TreeGrafter"/>
</dbReference>
<dbReference type="EMBL" id="SACR01000004">
    <property type="protein sequence ID" value="RVU45540.1"/>
    <property type="molecule type" value="Genomic_DNA"/>
</dbReference>
<feature type="transmembrane region" description="Helical" evidence="9">
    <location>
        <begin position="99"/>
        <end position="120"/>
    </location>
</feature>
<comment type="subcellular location">
    <subcellularLocation>
        <location evidence="1">Membrane</location>
        <topology evidence="1">Multi-pass membrane protein</topology>
    </subcellularLocation>
</comment>
<proteinExistence type="predicted"/>
<keyword evidence="3" id="KW-0677">Repeat</keyword>